<dbReference type="PANTHER" id="PTHR15032:SF36">
    <property type="entry name" value="METALLO-BETA-LACTAMASE DOMAIN-CONTAINING PROTEIN"/>
    <property type="match status" value="1"/>
</dbReference>
<protein>
    <submittedName>
        <fullName evidence="2">L-ascorbate metabolism protein UlaG (Beta-lactamase superfamily)</fullName>
    </submittedName>
</protein>
<reference evidence="2 3" key="1">
    <citation type="submission" date="2020-08" db="EMBL/GenBank/DDBJ databases">
        <title>Genomic Encyclopedia of Type Strains, Phase IV (KMG-IV): sequencing the most valuable type-strain genomes for metagenomic binning, comparative biology and taxonomic classification.</title>
        <authorList>
            <person name="Goeker M."/>
        </authorList>
    </citation>
    <scope>NUCLEOTIDE SEQUENCE [LARGE SCALE GENOMIC DNA]</scope>
    <source>
        <strain evidence="2 3">DSM 45615</strain>
    </source>
</reference>
<dbReference type="Gene3D" id="3.60.15.10">
    <property type="entry name" value="Ribonuclease Z/Hydroxyacylglutathione hydrolase-like"/>
    <property type="match status" value="1"/>
</dbReference>
<sequence>MSQAMQPTPSTAIPVPDIVVRPGHKPHRQWPRSFRDRLTSPLAGFSELVSVTWYGGFRTDIGDADLIPVQRTGLPRATATDTIVTWVGHATFVIQIGGLTVLTDPVWSRRIPGIRPRLTPPGVAWNELPRVDAVVISHNHYDHLDAPTLRRLPKDTPIFVPAKLKLWFTRRGFRRVEELDWWESASIGPVRFDFVPAHHWSRRGVFDTCRTLWGGWVISTAEHRIYFAGDTAYGERFQEIGERHPGIDLALMPVGAYEPRWFTKGSHVDPDEAVRGCLDVGAPRMATMHWGTFVLSGEPLMAPLRLARRAWAERGLPEENLWPLAVGESRKL</sequence>
<evidence type="ECO:0000313" key="3">
    <source>
        <dbReference type="Proteomes" id="UP000578449"/>
    </source>
</evidence>
<dbReference type="PANTHER" id="PTHR15032">
    <property type="entry name" value="N-ACYL-PHOSPHATIDYLETHANOLAMINE-HYDROLYZING PHOSPHOLIPASE D"/>
    <property type="match status" value="1"/>
</dbReference>
<dbReference type="Pfam" id="PF12706">
    <property type="entry name" value="Lactamase_B_2"/>
    <property type="match status" value="1"/>
</dbReference>
<dbReference type="GO" id="GO:0005737">
    <property type="term" value="C:cytoplasm"/>
    <property type="evidence" value="ECO:0007669"/>
    <property type="project" value="TreeGrafter"/>
</dbReference>
<dbReference type="RefSeq" id="WP_185050901.1">
    <property type="nucleotide sequence ID" value="NZ_BAABIX010000039.1"/>
</dbReference>
<organism evidence="2 3">
    <name type="scientific">Thermocatellispora tengchongensis</name>
    <dbReference type="NCBI Taxonomy" id="1073253"/>
    <lineage>
        <taxon>Bacteria</taxon>
        <taxon>Bacillati</taxon>
        <taxon>Actinomycetota</taxon>
        <taxon>Actinomycetes</taxon>
        <taxon>Streptosporangiales</taxon>
        <taxon>Streptosporangiaceae</taxon>
        <taxon>Thermocatellispora</taxon>
    </lineage>
</organism>
<dbReference type="AlphaFoldDB" id="A0A840P9U6"/>
<dbReference type="InterPro" id="IPR001279">
    <property type="entry name" value="Metallo-B-lactamas"/>
</dbReference>
<proteinExistence type="predicted"/>
<accession>A0A840P9U6</accession>
<evidence type="ECO:0000313" key="2">
    <source>
        <dbReference type="EMBL" id="MBB5133977.1"/>
    </source>
</evidence>
<dbReference type="InterPro" id="IPR036866">
    <property type="entry name" value="RibonucZ/Hydroxyglut_hydro"/>
</dbReference>
<dbReference type="SUPFAM" id="SSF56281">
    <property type="entry name" value="Metallo-hydrolase/oxidoreductase"/>
    <property type="match status" value="1"/>
</dbReference>
<dbReference type="Proteomes" id="UP000578449">
    <property type="component" value="Unassembled WGS sequence"/>
</dbReference>
<keyword evidence="3" id="KW-1185">Reference proteome</keyword>
<evidence type="ECO:0000259" key="1">
    <source>
        <dbReference type="Pfam" id="PF12706"/>
    </source>
</evidence>
<dbReference type="EMBL" id="JACHGN010000007">
    <property type="protein sequence ID" value="MBB5133977.1"/>
    <property type="molecule type" value="Genomic_DNA"/>
</dbReference>
<name>A0A840P9U6_9ACTN</name>
<comment type="caution">
    <text evidence="2">The sequence shown here is derived from an EMBL/GenBank/DDBJ whole genome shotgun (WGS) entry which is preliminary data.</text>
</comment>
<gene>
    <name evidence="2" type="ORF">HNP84_003703</name>
</gene>
<feature type="domain" description="Metallo-beta-lactamase" evidence="1">
    <location>
        <begin position="101"/>
        <end position="290"/>
    </location>
</feature>